<evidence type="ECO:0000313" key="2">
    <source>
        <dbReference type="EMBL" id="KKK49294.1"/>
    </source>
</evidence>
<gene>
    <name evidence="2" type="ORF">LCGC14_3136510</name>
</gene>
<proteinExistence type="predicted"/>
<name>A0A0F8Y545_9ZZZZ</name>
<accession>A0A0F8Y545</accession>
<dbReference type="AlphaFoldDB" id="A0A0F8Y545"/>
<feature type="compositionally biased region" description="Basic and acidic residues" evidence="1">
    <location>
        <begin position="85"/>
        <end position="125"/>
    </location>
</feature>
<comment type="caution">
    <text evidence="2">The sequence shown here is derived from an EMBL/GenBank/DDBJ whole genome shotgun (WGS) entry which is preliminary data.</text>
</comment>
<evidence type="ECO:0000256" key="1">
    <source>
        <dbReference type="SAM" id="MobiDB-lite"/>
    </source>
</evidence>
<feature type="region of interest" description="Disordered" evidence="1">
    <location>
        <begin position="49"/>
        <end position="125"/>
    </location>
</feature>
<protein>
    <submittedName>
        <fullName evidence="2">Uncharacterized protein</fullName>
    </submittedName>
</protein>
<dbReference type="EMBL" id="LAZR01068622">
    <property type="protein sequence ID" value="KKK49294.1"/>
    <property type="molecule type" value="Genomic_DNA"/>
</dbReference>
<reference evidence="2" key="1">
    <citation type="journal article" date="2015" name="Nature">
        <title>Complex archaea that bridge the gap between prokaryotes and eukaryotes.</title>
        <authorList>
            <person name="Spang A."/>
            <person name="Saw J.H."/>
            <person name="Jorgensen S.L."/>
            <person name="Zaremba-Niedzwiedzka K."/>
            <person name="Martijn J."/>
            <person name="Lind A.E."/>
            <person name="van Eijk R."/>
            <person name="Schleper C."/>
            <person name="Guy L."/>
            <person name="Ettema T.J."/>
        </authorList>
    </citation>
    <scope>NUCLEOTIDE SEQUENCE</scope>
</reference>
<sequence length="125" mass="14378">MPLIAFLILVIKLFLACQNWIELNNRSAISLSVGKSTRYILLKIVDKSDQSEIPTSRKKRSNRSEKPAQLVGNTDPNYTNNKTNNKKDDLLKKSKEKKKDNGGSLDNMRKHFDKSKTFNKEDKHD</sequence>
<feature type="compositionally biased region" description="Low complexity" evidence="1">
    <location>
        <begin position="73"/>
        <end position="83"/>
    </location>
</feature>
<organism evidence="2">
    <name type="scientific">marine sediment metagenome</name>
    <dbReference type="NCBI Taxonomy" id="412755"/>
    <lineage>
        <taxon>unclassified sequences</taxon>
        <taxon>metagenomes</taxon>
        <taxon>ecological metagenomes</taxon>
    </lineage>
</organism>